<name>A0A3M7SB29_BRAPC</name>
<organism evidence="1 2">
    <name type="scientific">Brachionus plicatilis</name>
    <name type="common">Marine rotifer</name>
    <name type="synonym">Brachionus muelleri</name>
    <dbReference type="NCBI Taxonomy" id="10195"/>
    <lineage>
        <taxon>Eukaryota</taxon>
        <taxon>Metazoa</taxon>
        <taxon>Spiralia</taxon>
        <taxon>Gnathifera</taxon>
        <taxon>Rotifera</taxon>
        <taxon>Eurotatoria</taxon>
        <taxon>Monogononta</taxon>
        <taxon>Pseudotrocha</taxon>
        <taxon>Ploima</taxon>
        <taxon>Brachionidae</taxon>
        <taxon>Brachionus</taxon>
    </lineage>
</organism>
<dbReference type="AlphaFoldDB" id="A0A3M7SB29"/>
<keyword evidence="2" id="KW-1185">Reference proteome</keyword>
<accession>A0A3M7SB29</accession>
<proteinExistence type="predicted"/>
<dbReference type="EMBL" id="REGN01001713">
    <property type="protein sequence ID" value="RNA33014.1"/>
    <property type="molecule type" value="Genomic_DNA"/>
</dbReference>
<evidence type="ECO:0000313" key="1">
    <source>
        <dbReference type="EMBL" id="RNA33014.1"/>
    </source>
</evidence>
<dbReference type="Proteomes" id="UP000276133">
    <property type="component" value="Unassembled WGS sequence"/>
</dbReference>
<gene>
    <name evidence="1" type="ORF">BpHYR1_049452</name>
</gene>
<sequence length="78" mass="9540">MDRLCMFGSFHRSYHHSHLIKFLIDDNHCLFFQGNFFRISENKYFNRQINQNLQIEKRNELTLYLNELNTVDLDKGKE</sequence>
<reference evidence="1 2" key="1">
    <citation type="journal article" date="2018" name="Sci. Rep.">
        <title>Genomic signatures of local adaptation to the degree of environmental predictability in rotifers.</title>
        <authorList>
            <person name="Franch-Gras L."/>
            <person name="Hahn C."/>
            <person name="Garcia-Roger E.M."/>
            <person name="Carmona M.J."/>
            <person name="Serra M."/>
            <person name="Gomez A."/>
        </authorList>
    </citation>
    <scope>NUCLEOTIDE SEQUENCE [LARGE SCALE GENOMIC DNA]</scope>
    <source>
        <strain evidence="1">HYR1</strain>
    </source>
</reference>
<evidence type="ECO:0000313" key="2">
    <source>
        <dbReference type="Proteomes" id="UP000276133"/>
    </source>
</evidence>
<protein>
    <submittedName>
        <fullName evidence="1">Uncharacterized protein</fullName>
    </submittedName>
</protein>
<comment type="caution">
    <text evidence="1">The sequence shown here is derived from an EMBL/GenBank/DDBJ whole genome shotgun (WGS) entry which is preliminary data.</text>
</comment>